<dbReference type="EMBL" id="JABFCZ010000062">
    <property type="protein sequence ID" value="MBD1549749.1"/>
    <property type="molecule type" value="Genomic_DNA"/>
</dbReference>
<keyword evidence="1 6" id="KW-0597">Phosphoprotein</keyword>
<dbReference type="GO" id="GO:0000976">
    <property type="term" value="F:transcription cis-regulatory region binding"/>
    <property type="evidence" value="ECO:0007669"/>
    <property type="project" value="TreeGrafter"/>
</dbReference>
<reference evidence="8" key="1">
    <citation type="submission" date="2020-05" db="EMBL/GenBank/DDBJ databases">
        <title>Identification of trans-AT polyketide cluster in two marine bacteria, producers of a novel glutaramide-containing polyketide sesbanimide D and analogs.</title>
        <authorList>
            <person name="Kacar D."/>
            <person name="Rodriguez P."/>
            <person name="Canedo L."/>
            <person name="Gonzalez E."/>
            <person name="Galan B."/>
            <person name="De La Calle F."/>
            <person name="Garcia J.L."/>
        </authorList>
    </citation>
    <scope>NUCLEOTIDE SEQUENCE</scope>
    <source>
        <strain evidence="8">PHM038</strain>
    </source>
</reference>
<evidence type="ECO:0000256" key="6">
    <source>
        <dbReference type="PROSITE-ProRule" id="PRU00169"/>
    </source>
</evidence>
<dbReference type="GO" id="GO:0005829">
    <property type="term" value="C:cytosol"/>
    <property type="evidence" value="ECO:0007669"/>
    <property type="project" value="TreeGrafter"/>
</dbReference>
<dbReference type="GO" id="GO:0000156">
    <property type="term" value="F:phosphorelay response regulator activity"/>
    <property type="evidence" value="ECO:0007669"/>
    <property type="project" value="TreeGrafter"/>
</dbReference>
<keyword evidence="5" id="KW-0804">Transcription</keyword>
<protein>
    <submittedName>
        <fullName evidence="8">Response regulator</fullName>
    </submittedName>
</protein>
<name>A0A926P1T0_9HYPH</name>
<sequence length="281" mass="31123">MAAKGTILCVEDEDFLREDLREELEDAGYNVLTAPDGKIAIERIGETKPDLILCDVMMPDMDGPAFLAYVRSAMPALNDVPLIFLTARGMREDIISGKQMGADDYLTKPVDYDLLLATVDAHLRQVARIEGLNRIRLQQIYEEVKRLRGSKEPLKISIVTGNPKVIAPIRVALLELGCKVRTVPEANLENGGSLFDDDCITILAYSEAVNRYLTEHKGTAGTGTSRRVLLAPPSMSEARKTKLMETGLDDFIDYPYKPVDIFKVVMDRLQEVRLPGARAAG</sequence>
<dbReference type="PANTHER" id="PTHR48111">
    <property type="entry name" value="REGULATOR OF RPOS"/>
    <property type="match status" value="1"/>
</dbReference>
<gene>
    <name evidence="8" type="ORF">HK439_26185</name>
</gene>
<dbReference type="Proteomes" id="UP000598467">
    <property type="component" value="Unassembled WGS sequence"/>
</dbReference>
<comment type="caution">
    <text evidence="8">The sequence shown here is derived from an EMBL/GenBank/DDBJ whole genome shotgun (WGS) entry which is preliminary data.</text>
</comment>
<dbReference type="InterPro" id="IPR001789">
    <property type="entry name" value="Sig_transdc_resp-reg_receiver"/>
</dbReference>
<dbReference type="RefSeq" id="WP_190294426.1">
    <property type="nucleotide sequence ID" value="NZ_JABFCZ010000062.1"/>
</dbReference>
<evidence type="ECO:0000256" key="2">
    <source>
        <dbReference type="ARBA" id="ARBA00023012"/>
    </source>
</evidence>
<accession>A0A926P1T0</accession>
<dbReference type="AlphaFoldDB" id="A0A926P1T0"/>
<feature type="domain" description="Response regulatory" evidence="7">
    <location>
        <begin position="6"/>
        <end position="123"/>
    </location>
</feature>
<evidence type="ECO:0000256" key="5">
    <source>
        <dbReference type="ARBA" id="ARBA00023163"/>
    </source>
</evidence>
<feature type="modified residue" description="4-aspartylphosphate" evidence="6">
    <location>
        <position position="55"/>
    </location>
</feature>
<dbReference type="GO" id="GO:0006355">
    <property type="term" value="P:regulation of DNA-templated transcription"/>
    <property type="evidence" value="ECO:0007669"/>
    <property type="project" value="TreeGrafter"/>
</dbReference>
<keyword evidence="4" id="KW-0238">DNA-binding</keyword>
<evidence type="ECO:0000256" key="3">
    <source>
        <dbReference type="ARBA" id="ARBA00023015"/>
    </source>
</evidence>
<dbReference type="CDD" id="cd17574">
    <property type="entry name" value="REC_OmpR"/>
    <property type="match status" value="1"/>
</dbReference>
<dbReference type="PANTHER" id="PTHR48111:SF1">
    <property type="entry name" value="TWO-COMPONENT RESPONSE REGULATOR ORR33"/>
    <property type="match status" value="1"/>
</dbReference>
<keyword evidence="3" id="KW-0805">Transcription regulation</keyword>
<evidence type="ECO:0000313" key="8">
    <source>
        <dbReference type="EMBL" id="MBD1549749.1"/>
    </source>
</evidence>
<keyword evidence="2" id="KW-0902">Two-component regulatory system</keyword>
<evidence type="ECO:0000313" key="9">
    <source>
        <dbReference type="Proteomes" id="UP000598467"/>
    </source>
</evidence>
<dbReference type="Gene3D" id="3.40.50.2300">
    <property type="match status" value="1"/>
</dbReference>
<dbReference type="Pfam" id="PF00072">
    <property type="entry name" value="Response_reg"/>
    <property type="match status" value="1"/>
</dbReference>
<evidence type="ECO:0000256" key="1">
    <source>
        <dbReference type="ARBA" id="ARBA00022553"/>
    </source>
</evidence>
<organism evidence="8 9">
    <name type="scientific">Roseibium aggregatum</name>
    <dbReference type="NCBI Taxonomy" id="187304"/>
    <lineage>
        <taxon>Bacteria</taxon>
        <taxon>Pseudomonadati</taxon>
        <taxon>Pseudomonadota</taxon>
        <taxon>Alphaproteobacteria</taxon>
        <taxon>Hyphomicrobiales</taxon>
        <taxon>Stappiaceae</taxon>
        <taxon>Roseibium</taxon>
    </lineage>
</organism>
<dbReference type="SUPFAM" id="SSF52172">
    <property type="entry name" value="CheY-like"/>
    <property type="match status" value="1"/>
</dbReference>
<proteinExistence type="predicted"/>
<dbReference type="InterPro" id="IPR039420">
    <property type="entry name" value="WalR-like"/>
</dbReference>
<dbReference type="PROSITE" id="PS50110">
    <property type="entry name" value="RESPONSE_REGULATORY"/>
    <property type="match status" value="1"/>
</dbReference>
<evidence type="ECO:0000259" key="7">
    <source>
        <dbReference type="PROSITE" id="PS50110"/>
    </source>
</evidence>
<dbReference type="SMART" id="SM00448">
    <property type="entry name" value="REC"/>
    <property type="match status" value="1"/>
</dbReference>
<evidence type="ECO:0000256" key="4">
    <source>
        <dbReference type="ARBA" id="ARBA00023125"/>
    </source>
</evidence>
<dbReference type="InterPro" id="IPR011006">
    <property type="entry name" value="CheY-like_superfamily"/>
</dbReference>
<dbReference type="GO" id="GO:0032993">
    <property type="term" value="C:protein-DNA complex"/>
    <property type="evidence" value="ECO:0007669"/>
    <property type="project" value="TreeGrafter"/>
</dbReference>